<organism evidence="1 2">
    <name type="scientific">Linderina macrospora</name>
    <dbReference type="NCBI Taxonomy" id="4868"/>
    <lineage>
        <taxon>Eukaryota</taxon>
        <taxon>Fungi</taxon>
        <taxon>Fungi incertae sedis</taxon>
        <taxon>Zoopagomycota</taxon>
        <taxon>Kickxellomycotina</taxon>
        <taxon>Kickxellomycetes</taxon>
        <taxon>Kickxellales</taxon>
        <taxon>Kickxellaceae</taxon>
        <taxon>Linderina</taxon>
    </lineage>
</organism>
<protein>
    <submittedName>
        <fullName evidence="1">AAA ATPase midasin</fullName>
    </submittedName>
</protein>
<feature type="non-terminal residue" evidence="1">
    <location>
        <position position="1256"/>
    </location>
</feature>
<dbReference type="EMBL" id="JANBPW010000409">
    <property type="protein sequence ID" value="KAJ1949608.1"/>
    <property type="molecule type" value="Genomic_DNA"/>
</dbReference>
<sequence>MVSHNKANLDLGLWQAMPSTEHRWIDDSALSSCVANVGGVFLHSQESAKLTTDLVLTPTVTQNIHGMALATSRGEPVLLQGPIGSGKTSLVEWVAKRTGNELVTIHLSSNMDAKVLLGNYVTTQKAGDFEWRSGLLTTAVSEGKWILIEDIDLAPSDVIQTLVPLLESRTLFVANRGENIPAHIQFRLFATLSTHGRSSQRAGMDGLLGSSIWTRLEISSLDAEMPQIIQGVFPNLCEHAELLAQSFTQVANIISGQGNVSSTSRSAMTLSMSDLVKWCTRLNKFFDNDKFLLFHEAVDTFTMKESDYGKWRVLVHRIGSVFGISKQRVDLYIDQHNPGVTATGRTLKVGRATLEVDTSASMDRMPFADTHHSRCLLERIATCVQLAEPALLSGETGTGKTTVVQHLATLAGRSLAVFNLSQQSDSSDLLGGFRPVDISLLALRLRETFDALFGRTVSVRKNAAFLDKLRTAHGKKEWKRLVTMYKSAIKMARQVIDKAKEAAASGAEDESAPKKRQKLSAENVRQLDHEWTEFETSVEDFNGLKSARMVFSFVEGALVKAARTGGWILLDEINLATAETLACLGGLLQKEKYLLLAETGARIPCHPGFRLFACMNPSNDVGKRDLPPGLRSSFTEFFVHPPDNNNDDLMSIIRTHLPNNVPPMVCHRVIDFYRSAKKLAAEHKLVDGANQKPHYSLRTLTRSLTYARQNALAYSLKRALYDGLFMTFVTQLENTTQALLTAELNKVFSGDNMKQLLNQVPQARSSDAVLVQSFWLPTLDADKCEEDSSYVLTSSVVTKIKSLARAVMCGRYPVLIQGPTSAGKTSMVQYLARKTGHKFVRINNHEHTDLQEYLGSYTSVDGKLVFEEGLLVKALRHGHWLVLDELNLAPSDVLEALNRLLDDNRELVIPETQEVVRPHPHFMLFATQNPAGLYGGRKALSRAFRNRFVELHFDDIPEKELQQIIVDSCQVPPTHAKLLVDVYRNLTQVRAQTRIFEASHGFITLRDLFRWANRHATTKAELAEHGYMLIAERVRNDEEKTVVRRAIEKAFYSKGSEESSHANVHRGIDVDGLYSEKRLRDMPEFQMYEKLKGKSAIAWTKAMRRLFILTALCLRFHEPVLLVGETGCGKTTVCQMLAEAKSQLLHIVNCHQNTESSDILGGQRPVRNRNALISSAHAILAEVLGTQAMANQHHQIDTPELLKEFIEQWQASTPDAQQIIETHGSRLEEAYELMTRSQDLFAWHDGPLVQAMKQGD</sequence>
<keyword evidence="2" id="KW-1185">Reference proteome</keyword>
<reference evidence="1" key="1">
    <citation type="submission" date="2022-07" db="EMBL/GenBank/DDBJ databases">
        <title>Phylogenomic reconstructions and comparative analyses of Kickxellomycotina fungi.</title>
        <authorList>
            <person name="Reynolds N.K."/>
            <person name="Stajich J.E."/>
            <person name="Barry K."/>
            <person name="Grigoriev I.V."/>
            <person name="Crous P."/>
            <person name="Smith M.E."/>
        </authorList>
    </citation>
    <scope>NUCLEOTIDE SEQUENCE</scope>
    <source>
        <strain evidence="1">NRRL 5244</strain>
    </source>
</reference>
<comment type="caution">
    <text evidence="1">The sequence shown here is derived from an EMBL/GenBank/DDBJ whole genome shotgun (WGS) entry which is preliminary data.</text>
</comment>
<dbReference type="Proteomes" id="UP001150603">
    <property type="component" value="Unassembled WGS sequence"/>
</dbReference>
<name>A0ACC1JF32_9FUNG</name>
<evidence type="ECO:0000313" key="1">
    <source>
        <dbReference type="EMBL" id="KAJ1949608.1"/>
    </source>
</evidence>
<proteinExistence type="predicted"/>
<evidence type="ECO:0000313" key="2">
    <source>
        <dbReference type="Proteomes" id="UP001150603"/>
    </source>
</evidence>
<gene>
    <name evidence="1" type="primary">MDN1_1</name>
    <name evidence="1" type="ORF">FBU59_001067</name>
</gene>
<accession>A0ACC1JF32</accession>